<accession>A0AAI8Z3G7</accession>
<protein>
    <submittedName>
        <fullName evidence="2">Uncharacterized protein</fullName>
    </submittedName>
</protein>
<dbReference type="Proteomes" id="UP001296104">
    <property type="component" value="Unassembled WGS sequence"/>
</dbReference>
<dbReference type="AlphaFoldDB" id="A0AAI8Z3G7"/>
<sequence>MVVTRSTAAEIGDGITDQKIAAAYAADDYQDMIATARAAGNHAQARRLQELASFTGDRKDSPSRQILASRTSKKNWFASTPSLASDTTVKGNGGHEDGQLESTQSKKSHQPWQDEHDDSSSIVTSCGCRPSKLQPAAPIDASSTTSTPAARQGPKPCACGPHSGHPPIPAPRTPLSPPLDRAPGYRQSDYNGEDGHWATARADA</sequence>
<comment type="caution">
    <text evidence="2">The sequence shown here is derived from an EMBL/GenBank/DDBJ whole genome shotgun (WGS) entry which is preliminary data.</text>
</comment>
<feature type="compositionally biased region" description="Polar residues" evidence="1">
    <location>
        <begin position="77"/>
        <end position="90"/>
    </location>
</feature>
<name>A0AAI8Z3G7_9PEZI</name>
<evidence type="ECO:0000256" key="1">
    <source>
        <dbReference type="SAM" id="MobiDB-lite"/>
    </source>
</evidence>
<feature type="region of interest" description="Disordered" evidence="1">
    <location>
        <begin position="54"/>
        <end position="204"/>
    </location>
</feature>
<evidence type="ECO:0000313" key="3">
    <source>
        <dbReference type="Proteomes" id="UP001296104"/>
    </source>
</evidence>
<keyword evidence="3" id="KW-1185">Reference proteome</keyword>
<evidence type="ECO:0000313" key="2">
    <source>
        <dbReference type="EMBL" id="CAK4031775.1"/>
    </source>
</evidence>
<organism evidence="2 3">
    <name type="scientific">Lecanosticta acicola</name>
    <dbReference type="NCBI Taxonomy" id="111012"/>
    <lineage>
        <taxon>Eukaryota</taxon>
        <taxon>Fungi</taxon>
        <taxon>Dikarya</taxon>
        <taxon>Ascomycota</taxon>
        <taxon>Pezizomycotina</taxon>
        <taxon>Dothideomycetes</taxon>
        <taxon>Dothideomycetidae</taxon>
        <taxon>Mycosphaerellales</taxon>
        <taxon>Mycosphaerellaceae</taxon>
        <taxon>Lecanosticta</taxon>
    </lineage>
</organism>
<reference evidence="2" key="1">
    <citation type="submission" date="2023-11" db="EMBL/GenBank/DDBJ databases">
        <authorList>
            <person name="Alioto T."/>
            <person name="Alioto T."/>
            <person name="Gomez Garrido J."/>
        </authorList>
    </citation>
    <scope>NUCLEOTIDE SEQUENCE</scope>
</reference>
<proteinExistence type="predicted"/>
<feature type="compositionally biased region" description="Pro residues" evidence="1">
    <location>
        <begin position="164"/>
        <end position="177"/>
    </location>
</feature>
<dbReference type="EMBL" id="CAVMBE010000053">
    <property type="protein sequence ID" value="CAK4031775.1"/>
    <property type="molecule type" value="Genomic_DNA"/>
</dbReference>
<gene>
    <name evidence="2" type="ORF">LECACI_7A006933</name>
</gene>